<organism evidence="5 6">
    <name type="scientific">Actinomyces bowdenii</name>
    <dbReference type="NCBI Taxonomy" id="131109"/>
    <lineage>
        <taxon>Bacteria</taxon>
        <taxon>Bacillati</taxon>
        <taxon>Actinomycetota</taxon>
        <taxon>Actinomycetes</taxon>
        <taxon>Actinomycetales</taxon>
        <taxon>Actinomycetaceae</taxon>
        <taxon>Actinomyces</taxon>
    </lineage>
</organism>
<dbReference type="GO" id="GO:0003700">
    <property type="term" value="F:DNA-binding transcription factor activity"/>
    <property type="evidence" value="ECO:0007669"/>
    <property type="project" value="InterPro"/>
</dbReference>
<dbReference type="NCBIfam" id="NF033788">
    <property type="entry name" value="HTH_metalloreg"/>
    <property type="match status" value="1"/>
</dbReference>
<dbReference type="SMART" id="SM00418">
    <property type="entry name" value="HTH_ARSR"/>
    <property type="match status" value="1"/>
</dbReference>
<evidence type="ECO:0000256" key="2">
    <source>
        <dbReference type="ARBA" id="ARBA00023125"/>
    </source>
</evidence>
<evidence type="ECO:0000256" key="3">
    <source>
        <dbReference type="ARBA" id="ARBA00023163"/>
    </source>
</evidence>
<name>A0A853EJN4_9ACTO</name>
<keyword evidence="1" id="KW-0805">Transcription regulation</keyword>
<gene>
    <name evidence="5" type="ORF">HZZ05_01625</name>
</gene>
<accession>A0A853EJN4</accession>
<evidence type="ECO:0000256" key="1">
    <source>
        <dbReference type="ARBA" id="ARBA00023015"/>
    </source>
</evidence>
<dbReference type="Gene3D" id="1.10.10.10">
    <property type="entry name" value="Winged helix-like DNA-binding domain superfamily/Winged helix DNA-binding domain"/>
    <property type="match status" value="1"/>
</dbReference>
<dbReference type="PROSITE" id="PS50987">
    <property type="entry name" value="HTH_ARSR_2"/>
    <property type="match status" value="1"/>
</dbReference>
<dbReference type="Pfam" id="PF01022">
    <property type="entry name" value="HTH_5"/>
    <property type="match status" value="1"/>
</dbReference>
<feature type="domain" description="HTH arsR-type" evidence="4">
    <location>
        <begin position="16"/>
        <end position="111"/>
    </location>
</feature>
<dbReference type="GO" id="GO:0003677">
    <property type="term" value="F:DNA binding"/>
    <property type="evidence" value="ECO:0007669"/>
    <property type="project" value="UniProtKB-KW"/>
</dbReference>
<dbReference type="InterPro" id="IPR018334">
    <property type="entry name" value="ArsR_HTH"/>
</dbReference>
<dbReference type="InterPro" id="IPR001845">
    <property type="entry name" value="HTH_ArsR_DNA-bd_dom"/>
</dbReference>
<dbReference type="InterPro" id="IPR036388">
    <property type="entry name" value="WH-like_DNA-bd_sf"/>
</dbReference>
<dbReference type="InterPro" id="IPR036390">
    <property type="entry name" value="WH_DNA-bd_sf"/>
</dbReference>
<dbReference type="PRINTS" id="PR00778">
    <property type="entry name" value="HTHARSR"/>
</dbReference>
<sequence length="122" mass="13440">MTSSSPAEFDVEPTEVLEDRFVTLATMARALGDPIRLAVFTCIASASTEICVCDIVHSSGRSQATVSYHLKKLREAGLIVPRREGTWIWYRINEPAFNLFSEAIASLPSQMVTLRDPTCCSS</sequence>
<comment type="caution">
    <text evidence="5">The sequence shown here is derived from an EMBL/GenBank/DDBJ whole genome shotgun (WGS) entry which is preliminary data.</text>
</comment>
<dbReference type="AlphaFoldDB" id="A0A853EJN4"/>
<evidence type="ECO:0000259" key="4">
    <source>
        <dbReference type="PROSITE" id="PS50987"/>
    </source>
</evidence>
<keyword evidence="2" id="KW-0238">DNA-binding</keyword>
<evidence type="ECO:0000313" key="5">
    <source>
        <dbReference type="EMBL" id="NYS68241.1"/>
    </source>
</evidence>
<dbReference type="CDD" id="cd00090">
    <property type="entry name" value="HTH_ARSR"/>
    <property type="match status" value="1"/>
</dbReference>
<keyword evidence="3" id="KW-0804">Transcription</keyword>
<dbReference type="PANTHER" id="PTHR43132:SF2">
    <property type="entry name" value="ARSENICAL RESISTANCE OPERON REPRESSOR ARSR-RELATED"/>
    <property type="match status" value="1"/>
</dbReference>
<dbReference type="InterPro" id="IPR011991">
    <property type="entry name" value="ArsR-like_HTH"/>
</dbReference>
<proteinExistence type="predicted"/>
<dbReference type="InterPro" id="IPR051011">
    <property type="entry name" value="Metal_resp_trans_reg"/>
</dbReference>
<dbReference type="Proteomes" id="UP000572528">
    <property type="component" value="Unassembled WGS sequence"/>
</dbReference>
<reference evidence="5 6" key="1">
    <citation type="submission" date="2020-07" db="EMBL/GenBank/DDBJ databases">
        <title>MOT database genomes.</title>
        <authorList>
            <person name="Joseph S."/>
            <person name="Aduse-Opoku J."/>
            <person name="Hashim A."/>
            <person name="Wade W."/>
            <person name="Curtis M."/>
        </authorList>
    </citation>
    <scope>NUCLEOTIDE SEQUENCE [LARGE SCALE GENOMIC DNA]</scope>
    <source>
        <strain evidence="5 6">WMus004</strain>
    </source>
</reference>
<dbReference type="SUPFAM" id="SSF46785">
    <property type="entry name" value="Winged helix' DNA-binding domain"/>
    <property type="match status" value="1"/>
</dbReference>
<dbReference type="EMBL" id="JACBXV010000010">
    <property type="protein sequence ID" value="NYS68241.1"/>
    <property type="molecule type" value="Genomic_DNA"/>
</dbReference>
<protein>
    <submittedName>
        <fullName evidence="5">Helix-turn-helix transcriptional regulator</fullName>
    </submittedName>
</protein>
<evidence type="ECO:0000313" key="6">
    <source>
        <dbReference type="Proteomes" id="UP000572528"/>
    </source>
</evidence>
<dbReference type="PROSITE" id="PS00846">
    <property type="entry name" value="HTH_ARSR_1"/>
    <property type="match status" value="1"/>
</dbReference>
<dbReference type="PANTHER" id="PTHR43132">
    <property type="entry name" value="ARSENICAL RESISTANCE OPERON REPRESSOR ARSR-RELATED"/>
    <property type="match status" value="1"/>
</dbReference>